<dbReference type="Proteomes" id="UP000295433">
    <property type="component" value="Unassembled WGS sequence"/>
</dbReference>
<gene>
    <name evidence="1" type="ORF">EDC54_11135</name>
</gene>
<proteinExistence type="predicted"/>
<organism evidence="1 2">
    <name type="scientific">Samsonia erythrinae</name>
    <dbReference type="NCBI Taxonomy" id="160434"/>
    <lineage>
        <taxon>Bacteria</taxon>
        <taxon>Pseudomonadati</taxon>
        <taxon>Pseudomonadota</taxon>
        <taxon>Gammaproteobacteria</taxon>
        <taxon>Enterobacterales</taxon>
        <taxon>Pectobacteriaceae</taxon>
        <taxon>Samsonia</taxon>
    </lineage>
</organism>
<protein>
    <submittedName>
        <fullName evidence="1">Uncharacterized protein</fullName>
    </submittedName>
</protein>
<dbReference type="AlphaFoldDB" id="A0A4R3VFH1"/>
<accession>A0A4R3VFH1</accession>
<keyword evidence="2" id="KW-1185">Reference proteome</keyword>
<dbReference type="RefSeq" id="WP_132457868.1">
    <property type="nucleotide sequence ID" value="NZ_JAWIZJ010000011.1"/>
</dbReference>
<evidence type="ECO:0000313" key="2">
    <source>
        <dbReference type="Proteomes" id="UP000295433"/>
    </source>
</evidence>
<sequence length="87" mass="10037">MKNKTDRPKYSYPARENYSSEIHTNEGVGRLVADSYIERLLTELEDEGVDVSGPRAELTAIKNFVKYSNKFRVDVKNHALFLVNRCE</sequence>
<dbReference type="EMBL" id="SMBY01000011">
    <property type="protein sequence ID" value="TCV04167.1"/>
    <property type="molecule type" value="Genomic_DNA"/>
</dbReference>
<comment type="caution">
    <text evidence="1">The sequence shown here is derived from an EMBL/GenBank/DDBJ whole genome shotgun (WGS) entry which is preliminary data.</text>
</comment>
<name>A0A4R3VFH1_9GAMM</name>
<evidence type="ECO:0000313" key="1">
    <source>
        <dbReference type="EMBL" id="TCV04167.1"/>
    </source>
</evidence>
<dbReference type="OrthoDB" id="174578at2"/>
<reference evidence="1 2" key="1">
    <citation type="submission" date="2019-03" db="EMBL/GenBank/DDBJ databases">
        <title>Genomic Encyclopedia of Type Strains, Phase IV (KMG-IV): sequencing the most valuable type-strain genomes for metagenomic binning, comparative biology and taxonomic classification.</title>
        <authorList>
            <person name="Goeker M."/>
        </authorList>
    </citation>
    <scope>NUCLEOTIDE SEQUENCE [LARGE SCALE GENOMIC DNA]</scope>
    <source>
        <strain evidence="1 2">DSM 16730</strain>
    </source>
</reference>